<evidence type="ECO:0000256" key="1">
    <source>
        <dbReference type="ARBA" id="ARBA00004141"/>
    </source>
</evidence>
<dbReference type="InterPro" id="IPR013518">
    <property type="entry name" value="K_chnl_inward-rec_Kir_cyto"/>
</dbReference>
<dbReference type="SUPFAM" id="SSF81296">
    <property type="entry name" value="E set domains"/>
    <property type="match status" value="1"/>
</dbReference>
<keyword evidence="10 11" id="KW-0407">Ion channel</keyword>
<evidence type="ECO:0000256" key="4">
    <source>
        <dbReference type="ARBA" id="ARBA00022692"/>
    </source>
</evidence>
<dbReference type="GO" id="GO:0005242">
    <property type="term" value="F:inward rectifier potassium channel activity"/>
    <property type="evidence" value="ECO:0007669"/>
    <property type="project" value="InterPro"/>
</dbReference>
<evidence type="ECO:0000256" key="8">
    <source>
        <dbReference type="ARBA" id="ARBA00023065"/>
    </source>
</evidence>
<dbReference type="GO" id="GO:0034702">
    <property type="term" value="C:monoatomic ion channel complex"/>
    <property type="evidence" value="ECO:0007669"/>
    <property type="project" value="UniProtKB-KW"/>
</dbReference>
<accession>A0AAU9V3D3</accession>
<dbReference type="Gene3D" id="2.60.40.1400">
    <property type="entry name" value="G protein-activated inward rectifier potassium channel 1"/>
    <property type="match status" value="1"/>
</dbReference>
<keyword evidence="5 11" id="KW-0851">Voltage-gated channel</keyword>
<dbReference type="PRINTS" id="PR01320">
    <property type="entry name" value="KIRCHANNEL"/>
</dbReference>
<dbReference type="InterPro" id="IPR041647">
    <property type="entry name" value="IRK_C"/>
</dbReference>
<dbReference type="GO" id="GO:1990573">
    <property type="term" value="P:potassium ion import across plasma membrane"/>
    <property type="evidence" value="ECO:0007669"/>
    <property type="project" value="TreeGrafter"/>
</dbReference>
<dbReference type="Pfam" id="PF17655">
    <property type="entry name" value="IRK_C"/>
    <property type="match status" value="1"/>
</dbReference>
<evidence type="ECO:0000256" key="7">
    <source>
        <dbReference type="ARBA" id="ARBA00022989"/>
    </source>
</evidence>
<dbReference type="InterPro" id="IPR016449">
    <property type="entry name" value="K_chnl_inward-rec_Kir"/>
</dbReference>
<dbReference type="PANTHER" id="PTHR11767:SF113">
    <property type="entry name" value="INWARDLY RECTIFYING POTASSIUM CHANNEL 2, ISOFORM D"/>
    <property type="match status" value="1"/>
</dbReference>
<dbReference type="InterPro" id="IPR014756">
    <property type="entry name" value="Ig_E-set"/>
</dbReference>
<evidence type="ECO:0000256" key="9">
    <source>
        <dbReference type="ARBA" id="ARBA00023136"/>
    </source>
</evidence>
<evidence type="ECO:0000256" key="2">
    <source>
        <dbReference type="ARBA" id="ARBA00022448"/>
    </source>
</evidence>
<keyword evidence="6 11" id="KW-0630">Potassium</keyword>
<keyword evidence="3 11" id="KW-0633">Potassium transport</keyword>
<evidence type="ECO:0000256" key="5">
    <source>
        <dbReference type="ARBA" id="ARBA00022882"/>
    </source>
</evidence>
<evidence type="ECO:0000313" key="13">
    <source>
        <dbReference type="EMBL" id="CAH2106292.1"/>
    </source>
</evidence>
<keyword evidence="14" id="KW-1185">Reference proteome</keyword>
<feature type="domain" description="Inward rectifier potassium channel C-terminal" evidence="12">
    <location>
        <begin position="6"/>
        <end position="175"/>
    </location>
</feature>
<dbReference type="AlphaFoldDB" id="A0AAU9V3D3"/>
<gene>
    <name evidence="13" type="ORF">EEDITHA_LOCUS20444</name>
</gene>
<proteinExistence type="inferred from homology"/>
<comment type="subcellular location">
    <subcellularLocation>
        <location evidence="1 11">Membrane</location>
        <topology evidence="1 11">Multi-pass membrane protein</topology>
    </subcellularLocation>
</comment>
<keyword evidence="4 11" id="KW-0812">Transmembrane</keyword>
<sequence length="188" mass="21932">MHRLLFFQKNAAINQRDGQLCLIFRIDNVGKSKIIATKVYASLIRYERKINDIIINYEQINLHVKVDTCDDIIFLKPISVVHKIDKCSPFYDISAQEILQTELEIVVVMEGIIESTGQPLQGISSYTSPEILWGRRFLEVIHFQKDKQGFIKDFSKFDGKYRVNTPLCRAKELDEYYEKRRKASPILT</sequence>
<reference evidence="13" key="1">
    <citation type="submission" date="2022-03" db="EMBL/GenBank/DDBJ databases">
        <authorList>
            <person name="Tunstrom K."/>
        </authorList>
    </citation>
    <scope>NUCLEOTIDE SEQUENCE</scope>
</reference>
<evidence type="ECO:0000313" key="14">
    <source>
        <dbReference type="Proteomes" id="UP001153954"/>
    </source>
</evidence>
<evidence type="ECO:0000256" key="10">
    <source>
        <dbReference type="ARBA" id="ARBA00023303"/>
    </source>
</evidence>
<organism evidence="13 14">
    <name type="scientific">Euphydryas editha</name>
    <name type="common">Edith's checkerspot</name>
    <dbReference type="NCBI Taxonomy" id="104508"/>
    <lineage>
        <taxon>Eukaryota</taxon>
        <taxon>Metazoa</taxon>
        <taxon>Ecdysozoa</taxon>
        <taxon>Arthropoda</taxon>
        <taxon>Hexapoda</taxon>
        <taxon>Insecta</taxon>
        <taxon>Pterygota</taxon>
        <taxon>Neoptera</taxon>
        <taxon>Endopterygota</taxon>
        <taxon>Lepidoptera</taxon>
        <taxon>Glossata</taxon>
        <taxon>Ditrysia</taxon>
        <taxon>Papilionoidea</taxon>
        <taxon>Nymphalidae</taxon>
        <taxon>Nymphalinae</taxon>
        <taxon>Euphydryas</taxon>
    </lineage>
</organism>
<dbReference type="PANTHER" id="PTHR11767">
    <property type="entry name" value="INWARD RECTIFIER POTASSIUM CHANNEL"/>
    <property type="match status" value="1"/>
</dbReference>
<name>A0AAU9V3D3_EUPED</name>
<keyword evidence="7" id="KW-1133">Transmembrane helix</keyword>
<evidence type="ECO:0000259" key="12">
    <source>
        <dbReference type="Pfam" id="PF17655"/>
    </source>
</evidence>
<evidence type="ECO:0000256" key="6">
    <source>
        <dbReference type="ARBA" id="ARBA00022958"/>
    </source>
</evidence>
<protein>
    <recommendedName>
        <fullName evidence="12">Inward rectifier potassium channel C-terminal domain-containing protein</fullName>
    </recommendedName>
</protein>
<dbReference type="GO" id="GO:0034765">
    <property type="term" value="P:regulation of monoatomic ion transmembrane transport"/>
    <property type="evidence" value="ECO:0007669"/>
    <property type="project" value="TreeGrafter"/>
</dbReference>
<dbReference type="EMBL" id="CAKOGL010000029">
    <property type="protein sequence ID" value="CAH2106292.1"/>
    <property type="molecule type" value="Genomic_DNA"/>
</dbReference>
<keyword evidence="8 11" id="KW-0406">Ion transport</keyword>
<comment type="caution">
    <text evidence="13">The sequence shown here is derived from an EMBL/GenBank/DDBJ whole genome shotgun (WGS) entry which is preliminary data.</text>
</comment>
<evidence type="ECO:0000256" key="3">
    <source>
        <dbReference type="ARBA" id="ARBA00022538"/>
    </source>
</evidence>
<dbReference type="Proteomes" id="UP001153954">
    <property type="component" value="Unassembled WGS sequence"/>
</dbReference>
<keyword evidence="9" id="KW-0472">Membrane</keyword>
<comment type="similarity">
    <text evidence="11">Belongs to the inward rectifier-type potassium channel (TC 1.A.2.1) family.</text>
</comment>
<dbReference type="GO" id="GO:0005886">
    <property type="term" value="C:plasma membrane"/>
    <property type="evidence" value="ECO:0007669"/>
    <property type="project" value="TreeGrafter"/>
</dbReference>
<evidence type="ECO:0000256" key="11">
    <source>
        <dbReference type="RuleBase" id="RU003822"/>
    </source>
</evidence>
<keyword evidence="2 11" id="KW-0813">Transport</keyword>